<sequence>MSLTLNDLANLLNEYQERLKQAQANVQQLIGAIGTVQNQINMIVQKQNENKLKEKQQGDNDATQEGKQPEGNSTEHQDGDCSGQESEASCGIASVRPENQTKGNNHGTLKLKYQLGRWFFPFLFSSVPNAFNGMEVRVMKKRILFMMLGVTGLFITACHVINHPIALEYMTEPCLIPTKDNKFRLCDNMIVHIDNEYHAVPMGFKTDLATIPRIMWPFFAPSDYDCIAPAVLHDWHYCCSNEVDRKRADDIFYYALREHGMNRVKAYIYYLAVRVLGKKYYQYGVGIYRHEGEFAKEELQGVYKDVNYGLG</sequence>
<dbReference type="Pfam" id="PF07087">
    <property type="entry name" value="DUF1353"/>
    <property type="match status" value="1"/>
</dbReference>
<evidence type="ECO:0000256" key="3">
    <source>
        <dbReference type="SAM" id="Phobius"/>
    </source>
</evidence>
<reference evidence="4" key="1">
    <citation type="journal article" date="2001" name="Mol. Microbiol.">
        <title>Chromosomal insertion and excision of a 30 kb unstable genetic element is responsible for phase variation of lipopolysaccharide and other virulence determinants in Legionella pneumophila.</title>
        <authorList>
            <person name="Lueneberg E."/>
            <person name="Mayer B."/>
            <person name="Daryab N."/>
            <person name="Kooistra O."/>
            <person name="Zaehringer U."/>
            <person name="Rohde M."/>
            <person name="Swanson J."/>
            <person name="Frosch M."/>
        </authorList>
    </citation>
    <scope>NUCLEOTIDE SEQUENCE</scope>
    <source>
        <strain evidence="4">Serogroup 1</strain>
    </source>
</reference>
<feature type="coiled-coil region" evidence="1">
    <location>
        <begin position="5"/>
        <end position="39"/>
    </location>
</feature>
<feature type="region of interest" description="Disordered" evidence="2">
    <location>
        <begin position="49"/>
        <end position="90"/>
    </location>
</feature>
<dbReference type="EMBL" id="AJ277755">
    <property type="protein sequence ID" value="CAC33461.1"/>
    <property type="molecule type" value="Genomic_DNA"/>
</dbReference>
<feature type="compositionally biased region" description="Basic and acidic residues" evidence="2">
    <location>
        <begin position="49"/>
        <end position="58"/>
    </location>
</feature>
<accession>Q9AKY4</accession>
<evidence type="ECO:0000313" key="4">
    <source>
        <dbReference type="EMBL" id="CAC33461.1"/>
    </source>
</evidence>
<name>Q9AKY4_LEGPN</name>
<evidence type="ECO:0000256" key="2">
    <source>
        <dbReference type="SAM" id="MobiDB-lite"/>
    </source>
</evidence>
<feature type="transmembrane region" description="Helical" evidence="3">
    <location>
        <begin position="143"/>
        <end position="162"/>
    </location>
</feature>
<organism evidence="4">
    <name type="scientific">Legionella pneumophila</name>
    <dbReference type="NCBI Taxonomy" id="446"/>
    <lineage>
        <taxon>Bacteria</taxon>
        <taxon>Pseudomonadati</taxon>
        <taxon>Pseudomonadota</taxon>
        <taxon>Gammaproteobacteria</taxon>
        <taxon>Legionellales</taxon>
        <taxon>Legionellaceae</taxon>
        <taxon>Legionella</taxon>
    </lineage>
</organism>
<protein>
    <recommendedName>
        <fullName evidence="5">DUF1353 domain-containing protein</fullName>
    </recommendedName>
</protein>
<evidence type="ECO:0008006" key="5">
    <source>
        <dbReference type="Google" id="ProtNLM"/>
    </source>
</evidence>
<keyword evidence="3" id="KW-0812">Transmembrane</keyword>
<keyword evidence="3" id="KW-0472">Membrane</keyword>
<dbReference type="AlphaFoldDB" id="Q9AKY4"/>
<evidence type="ECO:0000256" key="1">
    <source>
        <dbReference type="SAM" id="Coils"/>
    </source>
</evidence>
<feature type="compositionally biased region" description="Polar residues" evidence="2">
    <location>
        <begin position="59"/>
        <end position="72"/>
    </location>
</feature>
<keyword evidence="3" id="KW-1133">Transmembrane helix</keyword>
<dbReference type="InterPro" id="IPR010767">
    <property type="entry name" value="Phage_CGC-2007_Cje0229"/>
</dbReference>
<proteinExistence type="predicted"/>
<keyword evidence="1" id="KW-0175">Coiled coil</keyword>